<keyword evidence="8" id="KW-1185">Reference proteome</keyword>
<evidence type="ECO:0000256" key="2">
    <source>
        <dbReference type="ARBA" id="ARBA00022723"/>
    </source>
</evidence>
<dbReference type="GO" id="GO:0016874">
    <property type="term" value="F:ligase activity"/>
    <property type="evidence" value="ECO:0007669"/>
    <property type="project" value="UniProtKB-KW"/>
</dbReference>
<evidence type="ECO:0000313" key="7">
    <source>
        <dbReference type="EMBL" id="TDU71253.1"/>
    </source>
</evidence>
<dbReference type="GO" id="GO:0046872">
    <property type="term" value="F:metal ion binding"/>
    <property type="evidence" value="ECO:0007669"/>
    <property type="project" value="UniProtKB-KW"/>
</dbReference>
<evidence type="ECO:0000313" key="8">
    <source>
        <dbReference type="Proteomes" id="UP000295662"/>
    </source>
</evidence>
<dbReference type="Pfam" id="PF03738">
    <property type="entry name" value="GSP_synth"/>
    <property type="match status" value="1"/>
</dbReference>
<dbReference type="GO" id="GO:0005524">
    <property type="term" value="F:ATP binding"/>
    <property type="evidence" value="ECO:0007669"/>
    <property type="project" value="UniProtKB-KW"/>
</dbReference>
<dbReference type="SUPFAM" id="SSF56059">
    <property type="entry name" value="Glutathione synthetase ATP-binding domain-like"/>
    <property type="match status" value="1"/>
</dbReference>
<evidence type="ECO:0000256" key="4">
    <source>
        <dbReference type="ARBA" id="ARBA00022840"/>
    </source>
</evidence>
<keyword evidence="2" id="KW-0479">Metal-binding</keyword>
<dbReference type="InterPro" id="IPR005494">
    <property type="entry name" value="GSPS_pre-ATP-grasp-like_dom"/>
</dbReference>
<dbReference type="EMBL" id="SOCA01000003">
    <property type="protein sequence ID" value="TDU71253.1"/>
    <property type="molecule type" value="Genomic_DNA"/>
</dbReference>
<gene>
    <name evidence="7" type="ORF">EI77_02375</name>
</gene>
<dbReference type="OrthoDB" id="9765517at2"/>
<keyword evidence="1" id="KW-0436">Ligase</keyword>
<accession>A0A4V3FFL2</accession>
<evidence type="ECO:0000256" key="5">
    <source>
        <dbReference type="ARBA" id="ARBA00022842"/>
    </source>
</evidence>
<dbReference type="AlphaFoldDB" id="A0A4V3FFL2"/>
<sequence>MIRRVIHPRGDWQARVEAGGLTWHGEGGGCWNEGAFYEFTEAELGRIRTTAREVYELHLLAAAHVVRHGLWSRLGVHEADVPILKASWERQDWSLMGRFDFLLDEQGQAKLIEFNAETALSVIETGPVQRKWQQEVMPGYGQFNELEKSLVAAWRRCGRQHVHCAWRPRHPETAGTLRYLAGLVREAGLRATVMAMHSLGWDAGRGSFVDCDGEPVDCCYKLYPWDWMLREPFARCLMDSQTVFVEPAWRLMLSSKGMLALLWELFSDHPALLPAYADADRLGASFVRKPFFGREGNNVCVVENGEVAEELTGECGDQQQVYQARVVNGGYTGRQAQLGVWMVGGEPVALGMRESERLIITGDSAFVPHVVR</sequence>
<dbReference type="Gene3D" id="3.30.1490.330">
    <property type="match status" value="1"/>
</dbReference>
<evidence type="ECO:0000256" key="3">
    <source>
        <dbReference type="ARBA" id="ARBA00022741"/>
    </source>
</evidence>
<feature type="domain" description="Glutathionylspermidine synthase pre-ATP-grasp-like" evidence="6">
    <location>
        <begin position="12"/>
        <end position="371"/>
    </location>
</feature>
<proteinExistence type="predicted"/>
<organism evidence="7 8">
    <name type="scientific">Prosthecobacter fusiformis</name>
    <dbReference type="NCBI Taxonomy" id="48464"/>
    <lineage>
        <taxon>Bacteria</taxon>
        <taxon>Pseudomonadati</taxon>
        <taxon>Verrucomicrobiota</taxon>
        <taxon>Verrucomicrobiia</taxon>
        <taxon>Verrucomicrobiales</taxon>
        <taxon>Verrucomicrobiaceae</taxon>
        <taxon>Prosthecobacter</taxon>
    </lineage>
</organism>
<keyword evidence="3" id="KW-0547">Nucleotide-binding</keyword>
<keyword evidence="5" id="KW-0460">Magnesium</keyword>
<comment type="caution">
    <text evidence="7">The sequence shown here is derived from an EMBL/GenBank/DDBJ whole genome shotgun (WGS) entry which is preliminary data.</text>
</comment>
<name>A0A4V3FFL2_9BACT</name>
<dbReference type="SUPFAM" id="SSF52440">
    <property type="entry name" value="PreATP-grasp domain"/>
    <property type="match status" value="1"/>
</dbReference>
<evidence type="ECO:0000256" key="1">
    <source>
        <dbReference type="ARBA" id="ARBA00022598"/>
    </source>
</evidence>
<keyword evidence="4" id="KW-0067">ATP-binding</keyword>
<reference evidence="7 8" key="1">
    <citation type="submission" date="2019-03" db="EMBL/GenBank/DDBJ databases">
        <title>Genomic Encyclopedia of Archaeal and Bacterial Type Strains, Phase II (KMG-II): from individual species to whole genera.</title>
        <authorList>
            <person name="Goeker M."/>
        </authorList>
    </citation>
    <scope>NUCLEOTIDE SEQUENCE [LARGE SCALE GENOMIC DNA]</scope>
    <source>
        <strain evidence="7 8">ATCC 25309</strain>
    </source>
</reference>
<dbReference type="Proteomes" id="UP000295662">
    <property type="component" value="Unassembled WGS sequence"/>
</dbReference>
<evidence type="ECO:0000259" key="6">
    <source>
        <dbReference type="Pfam" id="PF03738"/>
    </source>
</evidence>
<protein>
    <submittedName>
        <fullName evidence="7">Glutathionylspermidine synthase</fullName>
    </submittedName>
</protein>
<dbReference type="InterPro" id="IPR016185">
    <property type="entry name" value="PreATP-grasp_dom_sf"/>
</dbReference>